<comment type="caution">
    <text evidence="1">The sequence shown here is derived from an EMBL/GenBank/DDBJ whole genome shotgun (WGS) entry which is preliminary data.</text>
</comment>
<proteinExistence type="predicted"/>
<evidence type="ECO:0000313" key="2">
    <source>
        <dbReference type="Proteomes" id="UP000465221"/>
    </source>
</evidence>
<name>A0A8H3RMS4_9EURO</name>
<dbReference type="EMBL" id="BLKC01000016">
    <property type="protein sequence ID" value="GFF30921.1"/>
    <property type="molecule type" value="Genomic_DNA"/>
</dbReference>
<evidence type="ECO:0000313" key="1">
    <source>
        <dbReference type="EMBL" id="GFF30921.1"/>
    </source>
</evidence>
<sequence>MLVLVAGVTGDLGTRMIETKSVSSHDVDGMGEAATASAPFNVFAYQREIVQLEESEQGGYWNVYLEVQSLLGIPRTYEKARERKVMVRWKGSVEDLRRHVLEARSKAAKRYSEYCGLNYQSTVQIGLILTPTLSERSCSETHVFGGISGKEPICVARPLDRKEGKSWNFASNLGNMPSTLCVIFTF</sequence>
<dbReference type="Proteomes" id="UP000465221">
    <property type="component" value="Unassembled WGS sequence"/>
</dbReference>
<reference evidence="1 2" key="1">
    <citation type="submission" date="2020-01" db="EMBL/GenBank/DDBJ databases">
        <title>Draft genome sequence of Aspergillus udagawae IFM 46972.</title>
        <authorList>
            <person name="Takahashi H."/>
            <person name="Yaguchi T."/>
        </authorList>
    </citation>
    <scope>NUCLEOTIDE SEQUENCE [LARGE SCALE GENOMIC DNA]</scope>
    <source>
        <strain evidence="1 2">IFM 46972</strain>
    </source>
</reference>
<dbReference type="AlphaFoldDB" id="A0A8H3RMS4"/>
<organism evidence="1 2">
    <name type="scientific">Aspergillus udagawae</name>
    <dbReference type="NCBI Taxonomy" id="91492"/>
    <lineage>
        <taxon>Eukaryota</taxon>
        <taxon>Fungi</taxon>
        <taxon>Dikarya</taxon>
        <taxon>Ascomycota</taxon>
        <taxon>Pezizomycotina</taxon>
        <taxon>Eurotiomycetes</taxon>
        <taxon>Eurotiomycetidae</taxon>
        <taxon>Eurotiales</taxon>
        <taxon>Aspergillaceae</taxon>
        <taxon>Aspergillus</taxon>
        <taxon>Aspergillus subgen. Fumigati</taxon>
    </lineage>
</organism>
<gene>
    <name evidence="1" type="ORF">IFM46972_03065</name>
</gene>
<accession>A0A8H3RMS4</accession>
<protein>
    <submittedName>
        <fullName evidence="1">Uncharacterized oxidoreductase C736.13</fullName>
    </submittedName>
</protein>